<dbReference type="PANTHER" id="PTHR36335:SF1">
    <property type="entry name" value="CHAPERONE DNAJ-DOMAIN SUPERFAMILY PROTEIN"/>
    <property type="match status" value="1"/>
</dbReference>
<gene>
    <name evidence="2" type="ORF">Gohar_000720</name>
</gene>
<name>A0A7J9I1M6_9ROSI</name>
<dbReference type="EMBL" id="JABFAD010000013">
    <property type="protein sequence ID" value="MBA0816011.1"/>
    <property type="molecule type" value="Genomic_DNA"/>
</dbReference>
<evidence type="ECO:0000313" key="3">
    <source>
        <dbReference type="Proteomes" id="UP000593560"/>
    </source>
</evidence>
<comment type="caution">
    <text evidence="2">The sequence shown here is derived from an EMBL/GenBank/DDBJ whole genome shotgun (WGS) entry which is preliminary data.</text>
</comment>
<organism evidence="2 3">
    <name type="scientific">Gossypium harknessii</name>
    <dbReference type="NCBI Taxonomy" id="34285"/>
    <lineage>
        <taxon>Eukaryota</taxon>
        <taxon>Viridiplantae</taxon>
        <taxon>Streptophyta</taxon>
        <taxon>Embryophyta</taxon>
        <taxon>Tracheophyta</taxon>
        <taxon>Spermatophyta</taxon>
        <taxon>Magnoliopsida</taxon>
        <taxon>eudicotyledons</taxon>
        <taxon>Gunneridae</taxon>
        <taxon>Pentapetalae</taxon>
        <taxon>rosids</taxon>
        <taxon>malvids</taxon>
        <taxon>Malvales</taxon>
        <taxon>Malvaceae</taxon>
        <taxon>Malvoideae</taxon>
        <taxon>Gossypium</taxon>
    </lineage>
</organism>
<keyword evidence="3" id="KW-1185">Reference proteome</keyword>
<accession>A0A7J9I1M6</accession>
<dbReference type="AlphaFoldDB" id="A0A7J9I1M6"/>
<sequence length="250" mass="27926">MLPVSCCIAVQLSIKTFWFSPESLDSSSENGCSDYELMKDSVGKLHEWWEKAYKRKKYNVRNGQSGLEDHTNALGSLNDIPTELEEENRAQQSAQSPASSVSGDSNIQNQNSSTIDTSDNYSGGTYRNCGTESPFVESDKKLNNESFSPPRNGDQEFSWATSNCDPYPSYLQHGRMGSNGNEKLQSKEPSMPISGTVVDKYSSVKTQLGGMLVVSSKDYCNKEKAIIGKSSHYDVTQIKQISYWRRDIKY</sequence>
<reference evidence="2 3" key="1">
    <citation type="journal article" date="2019" name="Genome Biol. Evol.">
        <title>Insights into the evolution of the New World diploid cottons (Gossypium, subgenus Houzingenia) based on genome sequencing.</title>
        <authorList>
            <person name="Grover C.E."/>
            <person name="Arick M.A. 2nd"/>
            <person name="Thrash A."/>
            <person name="Conover J.L."/>
            <person name="Sanders W.S."/>
            <person name="Peterson D.G."/>
            <person name="Frelichowski J.E."/>
            <person name="Scheffler J.A."/>
            <person name="Scheffler B.E."/>
            <person name="Wendel J.F."/>
        </authorList>
    </citation>
    <scope>NUCLEOTIDE SEQUENCE [LARGE SCALE GENOMIC DNA]</scope>
    <source>
        <strain evidence="2">0</strain>
        <tissue evidence="2">Leaf</tissue>
    </source>
</reference>
<dbReference type="OrthoDB" id="10371295at2759"/>
<feature type="compositionally biased region" description="Polar residues" evidence="1">
    <location>
        <begin position="103"/>
        <end position="131"/>
    </location>
</feature>
<evidence type="ECO:0000313" key="2">
    <source>
        <dbReference type="EMBL" id="MBA0816011.1"/>
    </source>
</evidence>
<proteinExistence type="predicted"/>
<dbReference type="Proteomes" id="UP000593560">
    <property type="component" value="Unassembled WGS sequence"/>
</dbReference>
<evidence type="ECO:0000256" key="1">
    <source>
        <dbReference type="SAM" id="MobiDB-lite"/>
    </source>
</evidence>
<dbReference type="PANTHER" id="PTHR36335">
    <property type="entry name" value="CHAPERONE DNAJ-DOMAIN SUPERFAMILY PROTEIN"/>
    <property type="match status" value="1"/>
</dbReference>
<feature type="region of interest" description="Disordered" evidence="1">
    <location>
        <begin position="86"/>
        <end position="194"/>
    </location>
</feature>
<feature type="compositionally biased region" description="Low complexity" evidence="1">
    <location>
        <begin position="90"/>
        <end position="102"/>
    </location>
</feature>
<protein>
    <submittedName>
        <fullName evidence="2">Uncharacterized protein</fullName>
    </submittedName>
</protein>